<protein>
    <submittedName>
        <fullName evidence="2">Uncharacterized protein</fullName>
    </submittedName>
</protein>
<organism evidence="2 3">
    <name type="scientific">Alosa alosa</name>
    <name type="common">allis shad</name>
    <dbReference type="NCBI Taxonomy" id="278164"/>
    <lineage>
        <taxon>Eukaryota</taxon>
        <taxon>Metazoa</taxon>
        <taxon>Chordata</taxon>
        <taxon>Craniata</taxon>
        <taxon>Vertebrata</taxon>
        <taxon>Euteleostomi</taxon>
        <taxon>Actinopterygii</taxon>
        <taxon>Neopterygii</taxon>
        <taxon>Teleostei</taxon>
        <taxon>Clupei</taxon>
        <taxon>Clupeiformes</taxon>
        <taxon>Clupeoidei</taxon>
        <taxon>Clupeidae</taxon>
        <taxon>Alosa</taxon>
    </lineage>
</organism>
<feature type="region of interest" description="Disordered" evidence="1">
    <location>
        <begin position="66"/>
        <end position="112"/>
    </location>
</feature>
<comment type="caution">
    <text evidence="2">The sequence shown here is derived from an EMBL/GenBank/DDBJ whole genome shotgun (WGS) entry which is preliminary data.</text>
</comment>
<gene>
    <name evidence="2" type="ORF">AALO_G00048590</name>
</gene>
<feature type="compositionally biased region" description="Basic and acidic residues" evidence="1">
    <location>
        <begin position="73"/>
        <end position="94"/>
    </location>
</feature>
<accession>A0AAV6H352</accession>
<sequence>MSKTRPDNRAYEDGFMPMGIPEDFLSVLNDLDTFLDKQLEEQERNEQRDNDVKAVLGGLLDKVDSNLASGLNEKGEKERVLRPEAGDRKEEAERAAQFWSATENHEDSIPRRRLRVARRSSRRLTL</sequence>
<name>A0AAV6H352_9TELE</name>
<dbReference type="EMBL" id="JADWDJ010000004">
    <property type="protein sequence ID" value="KAG5281768.1"/>
    <property type="molecule type" value="Genomic_DNA"/>
</dbReference>
<proteinExistence type="predicted"/>
<keyword evidence="3" id="KW-1185">Reference proteome</keyword>
<evidence type="ECO:0000256" key="1">
    <source>
        <dbReference type="SAM" id="MobiDB-lite"/>
    </source>
</evidence>
<reference evidence="2" key="1">
    <citation type="submission" date="2020-10" db="EMBL/GenBank/DDBJ databases">
        <title>Chromosome-scale genome assembly of the Allis shad, Alosa alosa.</title>
        <authorList>
            <person name="Margot Z."/>
            <person name="Christophe K."/>
            <person name="Cabau C."/>
            <person name="Louis A."/>
            <person name="Berthelot C."/>
            <person name="Parey E."/>
            <person name="Roest Crollius H."/>
            <person name="Montfort J."/>
            <person name="Robinson-Rechavi M."/>
            <person name="Bucao C."/>
            <person name="Bouchez O."/>
            <person name="Gislard M."/>
            <person name="Lluch J."/>
            <person name="Milhes M."/>
            <person name="Lampietro C."/>
            <person name="Lopez Roques C."/>
            <person name="Donnadieu C."/>
            <person name="Braasch I."/>
            <person name="Desvignes T."/>
            <person name="Postlethwait J."/>
            <person name="Bobe J."/>
            <person name="Guiguen Y."/>
        </authorList>
    </citation>
    <scope>NUCLEOTIDE SEQUENCE</scope>
    <source>
        <strain evidence="2">M-15738</strain>
        <tissue evidence="2">Blood</tissue>
    </source>
</reference>
<dbReference type="Proteomes" id="UP000823561">
    <property type="component" value="Chromosome 4"/>
</dbReference>
<evidence type="ECO:0000313" key="3">
    <source>
        <dbReference type="Proteomes" id="UP000823561"/>
    </source>
</evidence>
<dbReference type="AlphaFoldDB" id="A0AAV6H352"/>
<evidence type="ECO:0000313" key="2">
    <source>
        <dbReference type="EMBL" id="KAG5281768.1"/>
    </source>
</evidence>